<feature type="transmembrane region" description="Helical" evidence="1">
    <location>
        <begin position="274"/>
        <end position="297"/>
    </location>
</feature>
<feature type="domain" description="Glycosyltransferase 2-like" evidence="2">
    <location>
        <begin position="8"/>
        <end position="114"/>
    </location>
</feature>
<proteinExistence type="predicted"/>
<gene>
    <name evidence="3" type="ORF">COT51_01485</name>
</gene>
<feature type="transmembrane region" description="Helical" evidence="1">
    <location>
        <begin position="240"/>
        <end position="262"/>
    </location>
</feature>
<feature type="transmembrane region" description="Helical" evidence="1">
    <location>
        <begin position="304"/>
        <end position="329"/>
    </location>
</feature>
<dbReference type="GO" id="GO:0016740">
    <property type="term" value="F:transferase activity"/>
    <property type="evidence" value="ECO:0007669"/>
    <property type="project" value="UniProtKB-KW"/>
</dbReference>
<dbReference type="EMBL" id="PEYV01000028">
    <property type="protein sequence ID" value="PIS21660.1"/>
    <property type="molecule type" value="Genomic_DNA"/>
</dbReference>
<dbReference type="Proteomes" id="UP000231098">
    <property type="component" value="Unassembled WGS sequence"/>
</dbReference>
<sequence>MKQPKISIIIAVEKINPNLRQCLSECEKLDYPDFEVCIFTSTKIEEKFEHAKFFVNESLREQPAKKRDEAIKYAKGDILAFTDDDAYPSKEWLKNAASYFEDNKIAGVCGPGVTPPDDHLLERVGGWVWSTWIGAGGAGTYRCLPQAKRYVDDYPTFNLLVGKKDFEEVGGFDSNYWPGEDTKLCLDLTQKLGKKIVYDPKVLVYHHRRPIFEKHLIQLGRYGFHRGYFAKALPKTSRRLGYFIPSVFTVFFLLGLPLSVMYRYIGTEWVGWGMMGYLGVMSLYLFILIISSIQVLIKEKNPLVALLFIPAVFATHLEYGIQFIMGMFAKELKK</sequence>
<evidence type="ECO:0000313" key="3">
    <source>
        <dbReference type="EMBL" id="PIS21660.1"/>
    </source>
</evidence>
<keyword evidence="3" id="KW-0808">Transferase</keyword>
<dbReference type="InterPro" id="IPR001173">
    <property type="entry name" value="Glyco_trans_2-like"/>
</dbReference>
<keyword evidence="1" id="KW-0812">Transmembrane</keyword>
<dbReference type="Pfam" id="PF00535">
    <property type="entry name" value="Glycos_transf_2"/>
    <property type="match status" value="1"/>
</dbReference>
<dbReference type="SUPFAM" id="SSF53448">
    <property type="entry name" value="Nucleotide-diphospho-sugar transferases"/>
    <property type="match status" value="1"/>
</dbReference>
<accession>A0A2H0X9P0</accession>
<dbReference type="PANTHER" id="PTHR43685">
    <property type="entry name" value="GLYCOSYLTRANSFERASE"/>
    <property type="match status" value="1"/>
</dbReference>
<comment type="caution">
    <text evidence="3">The sequence shown here is derived from an EMBL/GenBank/DDBJ whole genome shotgun (WGS) entry which is preliminary data.</text>
</comment>
<evidence type="ECO:0000259" key="2">
    <source>
        <dbReference type="Pfam" id="PF00535"/>
    </source>
</evidence>
<evidence type="ECO:0000313" key="4">
    <source>
        <dbReference type="Proteomes" id="UP000231098"/>
    </source>
</evidence>
<reference evidence="4" key="1">
    <citation type="submission" date="2017-09" db="EMBL/GenBank/DDBJ databases">
        <title>Depth-based differentiation of microbial function through sediment-hosted aquifers and enrichment of novel symbionts in the deep terrestrial subsurface.</title>
        <authorList>
            <person name="Probst A.J."/>
            <person name="Ladd B."/>
            <person name="Jarett J.K."/>
            <person name="Geller-Mcgrath D.E."/>
            <person name="Sieber C.M.K."/>
            <person name="Emerson J.B."/>
            <person name="Anantharaman K."/>
            <person name="Thomas B.C."/>
            <person name="Malmstrom R."/>
            <person name="Stieglmeier M."/>
            <person name="Klingl A."/>
            <person name="Woyke T."/>
            <person name="Ryan C.M."/>
            <person name="Banfield J.F."/>
        </authorList>
    </citation>
    <scope>NUCLEOTIDE SEQUENCE [LARGE SCALE GENOMIC DNA]</scope>
</reference>
<evidence type="ECO:0000256" key="1">
    <source>
        <dbReference type="SAM" id="Phobius"/>
    </source>
</evidence>
<organism evidence="3 4">
    <name type="scientific">candidate division WWE3 bacterium CG08_land_8_20_14_0_20_41_15</name>
    <dbReference type="NCBI Taxonomy" id="1975086"/>
    <lineage>
        <taxon>Bacteria</taxon>
        <taxon>Katanobacteria</taxon>
    </lineage>
</organism>
<protein>
    <submittedName>
        <fullName evidence="3">Glycosyl transferase</fullName>
    </submittedName>
</protein>
<dbReference type="Gene3D" id="3.90.550.10">
    <property type="entry name" value="Spore Coat Polysaccharide Biosynthesis Protein SpsA, Chain A"/>
    <property type="match status" value="1"/>
</dbReference>
<dbReference type="PANTHER" id="PTHR43685:SF3">
    <property type="entry name" value="SLR2126 PROTEIN"/>
    <property type="match status" value="1"/>
</dbReference>
<keyword evidence="1" id="KW-1133">Transmembrane helix</keyword>
<name>A0A2H0X9P0_UNCKA</name>
<dbReference type="InterPro" id="IPR029044">
    <property type="entry name" value="Nucleotide-diphossugar_trans"/>
</dbReference>
<keyword evidence="1" id="KW-0472">Membrane</keyword>
<dbReference type="InterPro" id="IPR050834">
    <property type="entry name" value="Glycosyltransf_2"/>
</dbReference>
<dbReference type="AlphaFoldDB" id="A0A2H0X9P0"/>